<gene>
    <name evidence="3" type="ORF">IFM46972_01093</name>
</gene>
<dbReference type="Proteomes" id="UP000465221">
    <property type="component" value="Unassembled WGS sequence"/>
</dbReference>
<feature type="region of interest" description="Disordered" evidence="1">
    <location>
        <begin position="82"/>
        <end position="104"/>
    </location>
</feature>
<evidence type="ECO:0000256" key="1">
    <source>
        <dbReference type="SAM" id="MobiDB-lite"/>
    </source>
</evidence>
<reference evidence="3 4" key="1">
    <citation type="submission" date="2020-01" db="EMBL/GenBank/DDBJ databases">
        <title>Draft genome sequence of Aspergillus udagawae IFM 46972.</title>
        <authorList>
            <person name="Takahashi H."/>
            <person name="Yaguchi T."/>
        </authorList>
    </citation>
    <scope>NUCLEOTIDE SEQUENCE [LARGE SCALE GENOMIC DNA]</scope>
    <source>
        <strain evidence="3 4">IFM 46972</strain>
    </source>
</reference>
<accession>A0A8H3RGE3</accession>
<name>A0A8H3RGE3_9EURO</name>
<comment type="caution">
    <text evidence="3">The sequence shown here is derived from an EMBL/GenBank/DDBJ whole genome shotgun (WGS) entry which is preliminary data.</text>
</comment>
<keyword evidence="2" id="KW-0732">Signal</keyword>
<protein>
    <submittedName>
        <fullName evidence="3">Uncharacterized protein</fullName>
    </submittedName>
</protein>
<evidence type="ECO:0000313" key="3">
    <source>
        <dbReference type="EMBL" id="GFF24581.1"/>
    </source>
</evidence>
<dbReference type="AlphaFoldDB" id="A0A8H3RGE3"/>
<evidence type="ECO:0000256" key="2">
    <source>
        <dbReference type="SAM" id="SignalP"/>
    </source>
</evidence>
<sequence length="299" mass="33699">MHLLSIYFLLAVSFAGIVQADRFAKYFESIALYYAYKFDAQAFGSARVLAPNLSPTGGRQVATFGEFMQAVYVPKGKWTYPTPADPSEQKSPGLGSSTDPMLDPSNLRTMLDQWQFTDKYRKGELFPKEMLKAITSHEKTLRVAVQRIDAVRDLDLKSTGNTPKILQGQMTKIRLLFKYIQWAREEAIMRNNGLEKAFKSRFDSDTLVKKMVEVPETGLLFEAPDWDATATENGKGDPEAVAAKAQQYQDWHRNLSPTEGTDAEKLYIMHVNLLSEVAHMSNKLGSIQACRVFDDQHIG</sequence>
<proteinExistence type="predicted"/>
<feature type="signal peptide" evidence="2">
    <location>
        <begin position="1"/>
        <end position="20"/>
    </location>
</feature>
<dbReference type="EMBL" id="BLKC01000005">
    <property type="protein sequence ID" value="GFF24581.1"/>
    <property type="molecule type" value="Genomic_DNA"/>
</dbReference>
<feature type="chain" id="PRO_5035002611" evidence="2">
    <location>
        <begin position="21"/>
        <end position="299"/>
    </location>
</feature>
<evidence type="ECO:0000313" key="4">
    <source>
        <dbReference type="Proteomes" id="UP000465221"/>
    </source>
</evidence>
<organism evidence="3 4">
    <name type="scientific">Aspergillus udagawae</name>
    <dbReference type="NCBI Taxonomy" id="91492"/>
    <lineage>
        <taxon>Eukaryota</taxon>
        <taxon>Fungi</taxon>
        <taxon>Dikarya</taxon>
        <taxon>Ascomycota</taxon>
        <taxon>Pezizomycotina</taxon>
        <taxon>Eurotiomycetes</taxon>
        <taxon>Eurotiomycetidae</taxon>
        <taxon>Eurotiales</taxon>
        <taxon>Aspergillaceae</taxon>
        <taxon>Aspergillus</taxon>
        <taxon>Aspergillus subgen. Fumigati</taxon>
    </lineage>
</organism>